<protein>
    <recommendedName>
        <fullName evidence="3">ATP-dependent DNA ligase family profile domain-containing protein</fullName>
    </recommendedName>
</protein>
<proteinExistence type="predicted"/>
<dbReference type="Proteomes" id="UP001153050">
    <property type="component" value="Unassembled WGS sequence"/>
</dbReference>
<evidence type="ECO:0000313" key="2">
    <source>
        <dbReference type="Proteomes" id="UP001153050"/>
    </source>
</evidence>
<organism evidence="1 2">
    <name type="scientific">Mesorhizobium escarrei</name>
    <dbReference type="NCBI Taxonomy" id="666018"/>
    <lineage>
        <taxon>Bacteria</taxon>
        <taxon>Pseudomonadati</taxon>
        <taxon>Pseudomonadota</taxon>
        <taxon>Alphaproteobacteria</taxon>
        <taxon>Hyphomicrobiales</taxon>
        <taxon>Phyllobacteriaceae</taxon>
        <taxon>Mesorhizobium</taxon>
    </lineage>
</organism>
<evidence type="ECO:0008006" key="3">
    <source>
        <dbReference type="Google" id="ProtNLM"/>
    </source>
</evidence>
<dbReference type="SUPFAM" id="SSF56091">
    <property type="entry name" value="DNA ligase/mRNA capping enzyme, catalytic domain"/>
    <property type="match status" value="1"/>
</dbReference>
<keyword evidence="2" id="KW-1185">Reference proteome</keyword>
<evidence type="ECO:0000313" key="1">
    <source>
        <dbReference type="EMBL" id="CAH2398063.1"/>
    </source>
</evidence>
<dbReference type="EMBL" id="CAKXZT010000101">
    <property type="protein sequence ID" value="CAH2398063.1"/>
    <property type="molecule type" value="Genomic_DNA"/>
</dbReference>
<sequence>MMPTLVAKPPQGDDWTHEVKFVGHRSQILIDNEVTRLFFCQKVSYLRNSPQVIRNPACL</sequence>
<comment type="caution">
    <text evidence="1">The sequence shown here is derived from an EMBL/GenBank/DDBJ whole genome shotgun (WGS) entry which is preliminary data.</text>
</comment>
<accession>A0ABN8JN23</accession>
<gene>
    <name evidence="1" type="ORF">MES5069_190027</name>
</gene>
<name>A0ABN8JN23_9HYPH</name>
<reference evidence="1 2" key="1">
    <citation type="submission" date="2022-03" db="EMBL/GenBank/DDBJ databases">
        <authorList>
            <person name="Brunel B."/>
        </authorList>
    </citation>
    <scope>NUCLEOTIDE SEQUENCE [LARGE SCALE GENOMIC DNA]</scope>
    <source>
        <strain evidence="1">STM5069sample</strain>
    </source>
</reference>